<dbReference type="Gene3D" id="1.10.10.10">
    <property type="entry name" value="Winged helix-like DNA-binding domain superfamily/Winged helix DNA-binding domain"/>
    <property type="match status" value="1"/>
</dbReference>
<feature type="domain" description="SWIRM" evidence="12">
    <location>
        <begin position="679"/>
        <end position="775"/>
    </location>
</feature>
<feature type="region of interest" description="Disordered" evidence="9">
    <location>
        <begin position="771"/>
        <end position="795"/>
    </location>
</feature>
<keyword evidence="6" id="KW-0804">Transcription</keyword>
<keyword evidence="16" id="KW-1185">Reference proteome</keyword>
<dbReference type="GO" id="GO:0006338">
    <property type="term" value="P:chromatin remodeling"/>
    <property type="evidence" value="ECO:0007669"/>
    <property type="project" value="TreeGrafter"/>
</dbReference>
<feature type="domain" description="HTH myb-type" evidence="14">
    <location>
        <begin position="331"/>
        <end position="378"/>
    </location>
</feature>
<dbReference type="Pfam" id="PF04433">
    <property type="entry name" value="SWIRM"/>
    <property type="match status" value="1"/>
</dbReference>
<keyword evidence="2" id="KW-0479">Metal-binding</keyword>
<dbReference type="Gene3D" id="3.30.60.90">
    <property type="match status" value="1"/>
</dbReference>
<evidence type="ECO:0000259" key="10">
    <source>
        <dbReference type="PROSITE" id="PS50090"/>
    </source>
</evidence>
<dbReference type="InterPro" id="IPR041983">
    <property type="entry name" value="ADA2-like_ZZ"/>
</dbReference>
<dbReference type="CDD" id="cd00167">
    <property type="entry name" value="SANT"/>
    <property type="match status" value="1"/>
</dbReference>
<evidence type="ECO:0000256" key="7">
    <source>
        <dbReference type="ARBA" id="ARBA00023242"/>
    </source>
</evidence>
<dbReference type="InterPro" id="IPR007526">
    <property type="entry name" value="SWIRM"/>
</dbReference>
<dbReference type="FunCoup" id="D3B6T5">
    <property type="interactions" value="535"/>
</dbReference>
<evidence type="ECO:0000259" key="13">
    <source>
        <dbReference type="PROSITE" id="PS51293"/>
    </source>
</evidence>
<reference evidence="15 16" key="1">
    <citation type="journal article" date="2011" name="Genome Res.">
        <title>Phylogeny-wide analysis of social amoeba genomes highlights ancient origins for complex intercellular communication.</title>
        <authorList>
            <person name="Heidel A.J."/>
            <person name="Lawal H.M."/>
            <person name="Felder M."/>
            <person name="Schilde C."/>
            <person name="Helps N.R."/>
            <person name="Tunggal B."/>
            <person name="Rivero F."/>
            <person name="John U."/>
            <person name="Schleicher M."/>
            <person name="Eichinger L."/>
            <person name="Platzer M."/>
            <person name="Noegel A.A."/>
            <person name="Schaap P."/>
            <person name="Gloeckner G."/>
        </authorList>
    </citation>
    <scope>NUCLEOTIDE SEQUENCE [LARGE SCALE GENOMIC DNA]</scope>
    <source>
        <strain evidence="16">ATCC 26659 / Pp 5 / PN500</strain>
    </source>
</reference>
<dbReference type="GeneID" id="31359330"/>
<dbReference type="GO" id="GO:0005634">
    <property type="term" value="C:nucleus"/>
    <property type="evidence" value="ECO:0007669"/>
    <property type="project" value="UniProtKB-SubCell"/>
</dbReference>
<dbReference type="InterPro" id="IPR017930">
    <property type="entry name" value="Myb_dom"/>
</dbReference>
<dbReference type="SMART" id="SM00717">
    <property type="entry name" value="SANT"/>
    <property type="match status" value="1"/>
</dbReference>
<proteinExistence type="predicted"/>
<feature type="domain" description="Myb-like" evidence="10">
    <location>
        <begin position="331"/>
        <end position="374"/>
    </location>
</feature>
<dbReference type="RefSeq" id="XP_020435172.1">
    <property type="nucleotide sequence ID" value="XM_020574758.1"/>
</dbReference>
<feature type="domain" description="ZZ-type" evidence="11">
    <location>
        <begin position="268"/>
        <end position="324"/>
    </location>
</feature>
<evidence type="ECO:0000259" key="12">
    <source>
        <dbReference type="PROSITE" id="PS50934"/>
    </source>
</evidence>
<dbReference type="InterPro" id="IPR036388">
    <property type="entry name" value="WH-like_DNA-bd_sf"/>
</dbReference>
<dbReference type="Proteomes" id="UP000001396">
    <property type="component" value="Unassembled WGS sequence"/>
</dbReference>
<feature type="region of interest" description="Disordered" evidence="9">
    <location>
        <begin position="188"/>
        <end position="249"/>
    </location>
</feature>
<evidence type="ECO:0000256" key="2">
    <source>
        <dbReference type="ARBA" id="ARBA00022723"/>
    </source>
</evidence>
<dbReference type="Pfam" id="PF00249">
    <property type="entry name" value="Myb_DNA-binding"/>
    <property type="match status" value="1"/>
</dbReference>
<feature type="compositionally biased region" description="Acidic residues" evidence="9">
    <location>
        <begin position="23"/>
        <end position="64"/>
    </location>
</feature>
<feature type="compositionally biased region" description="Acidic residues" evidence="9">
    <location>
        <begin position="132"/>
        <end position="157"/>
    </location>
</feature>
<dbReference type="OMA" id="MECKSHY"/>
<dbReference type="Pfam" id="PF25299">
    <property type="entry name" value="ZZ_ADA2"/>
    <property type="match status" value="1"/>
</dbReference>
<feature type="compositionally biased region" description="Low complexity" evidence="9">
    <location>
        <begin position="428"/>
        <end position="467"/>
    </location>
</feature>
<dbReference type="InterPro" id="IPR009057">
    <property type="entry name" value="Homeodomain-like_sf"/>
</dbReference>
<keyword evidence="5" id="KW-0805">Transcription regulation</keyword>
<keyword evidence="3 8" id="KW-0863">Zinc-finger</keyword>
<feature type="compositionally biased region" description="Polar residues" evidence="9">
    <location>
        <begin position="468"/>
        <end position="480"/>
    </location>
</feature>
<feature type="compositionally biased region" description="Basic residues" evidence="9">
    <location>
        <begin position="88"/>
        <end position="104"/>
    </location>
</feature>
<dbReference type="CDD" id="cd02335">
    <property type="entry name" value="ZZ_ADA2"/>
    <property type="match status" value="1"/>
</dbReference>
<dbReference type="PANTHER" id="PTHR12374">
    <property type="entry name" value="TRANSCRIPTIONAL ADAPTOR 2 ADA2 -RELATED"/>
    <property type="match status" value="1"/>
</dbReference>
<comment type="subcellular location">
    <subcellularLocation>
        <location evidence="1">Nucleus</location>
    </subcellularLocation>
</comment>
<comment type="caution">
    <text evidence="15">The sequence shown here is derived from an EMBL/GenBank/DDBJ whole genome shotgun (WGS) entry which is preliminary data.</text>
</comment>
<dbReference type="FunFam" id="1.10.10.10:FF:000087">
    <property type="entry name" value="Transcriptional adapter 2"/>
    <property type="match status" value="1"/>
</dbReference>
<dbReference type="InterPro" id="IPR017884">
    <property type="entry name" value="SANT_dom"/>
</dbReference>
<dbReference type="PROSITE" id="PS51294">
    <property type="entry name" value="HTH_MYB"/>
    <property type="match status" value="1"/>
</dbReference>
<feature type="compositionally biased region" description="Low complexity" evidence="9">
    <location>
        <begin position="105"/>
        <end position="124"/>
    </location>
</feature>
<gene>
    <name evidence="15" type="ORF">PPL_03843</name>
</gene>
<evidence type="ECO:0000313" key="16">
    <source>
        <dbReference type="Proteomes" id="UP000001396"/>
    </source>
</evidence>
<evidence type="ECO:0000256" key="1">
    <source>
        <dbReference type="ARBA" id="ARBA00004123"/>
    </source>
</evidence>
<dbReference type="STRING" id="670386.D3B6T5"/>
<evidence type="ECO:0000259" key="11">
    <source>
        <dbReference type="PROSITE" id="PS50135"/>
    </source>
</evidence>
<dbReference type="InterPro" id="IPR043145">
    <property type="entry name" value="Znf_ZZ_sf"/>
</dbReference>
<dbReference type="InterPro" id="IPR001005">
    <property type="entry name" value="SANT/Myb"/>
</dbReference>
<dbReference type="PROSITE" id="PS01357">
    <property type="entry name" value="ZF_ZZ_1"/>
    <property type="match status" value="1"/>
</dbReference>
<feature type="compositionally biased region" description="Polar residues" evidence="9">
    <location>
        <begin position="230"/>
        <end position="247"/>
    </location>
</feature>
<evidence type="ECO:0000256" key="3">
    <source>
        <dbReference type="ARBA" id="ARBA00022771"/>
    </source>
</evidence>
<dbReference type="InParanoid" id="D3B6T5"/>
<feature type="region of interest" description="Disordered" evidence="9">
    <location>
        <begin position="622"/>
        <end position="644"/>
    </location>
</feature>
<dbReference type="PROSITE" id="PS51293">
    <property type="entry name" value="SANT"/>
    <property type="match status" value="1"/>
</dbReference>
<evidence type="ECO:0000259" key="14">
    <source>
        <dbReference type="PROSITE" id="PS51294"/>
    </source>
</evidence>
<keyword evidence="7" id="KW-0539">Nucleus</keyword>
<dbReference type="PROSITE" id="PS50135">
    <property type="entry name" value="ZF_ZZ_2"/>
    <property type="match status" value="1"/>
</dbReference>
<dbReference type="GO" id="GO:0006357">
    <property type="term" value="P:regulation of transcription by RNA polymerase II"/>
    <property type="evidence" value="ECO:0007669"/>
    <property type="project" value="TreeGrafter"/>
</dbReference>
<dbReference type="SUPFAM" id="SSF46689">
    <property type="entry name" value="Homeodomain-like"/>
    <property type="match status" value="2"/>
</dbReference>
<dbReference type="FunFam" id="1.10.10.60:FF:000110">
    <property type="entry name" value="Transcriptional adapter"/>
    <property type="match status" value="1"/>
</dbReference>
<dbReference type="PROSITE" id="PS50090">
    <property type="entry name" value="MYB_LIKE"/>
    <property type="match status" value="1"/>
</dbReference>
<name>D3B6T5_HETP5</name>
<dbReference type="GO" id="GO:0008270">
    <property type="term" value="F:zinc ion binding"/>
    <property type="evidence" value="ECO:0007669"/>
    <property type="project" value="UniProtKB-KW"/>
</dbReference>
<accession>D3B6T5</accession>
<dbReference type="GO" id="GO:0003682">
    <property type="term" value="F:chromatin binding"/>
    <property type="evidence" value="ECO:0007669"/>
    <property type="project" value="TreeGrafter"/>
</dbReference>
<dbReference type="InterPro" id="IPR000433">
    <property type="entry name" value="Znf_ZZ"/>
</dbReference>
<dbReference type="SMART" id="SM00291">
    <property type="entry name" value="ZnF_ZZ"/>
    <property type="match status" value="1"/>
</dbReference>
<evidence type="ECO:0000256" key="5">
    <source>
        <dbReference type="ARBA" id="ARBA00023015"/>
    </source>
</evidence>
<feature type="region of interest" description="Disordered" evidence="9">
    <location>
        <begin position="424"/>
        <end position="491"/>
    </location>
</feature>
<dbReference type="PROSITE" id="PS50934">
    <property type="entry name" value="SWIRM"/>
    <property type="match status" value="1"/>
</dbReference>
<protein>
    <submittedName>
        <fullName evidence="15">Myb domain-containing protein</fullName>
    </submittedName>
</protein>
<feature type="compositionally biased region" description="Gly residues" evidence="9">
    <location>
        <begin position="76"/>
        <end position="87"/>
    </location>
</feature>
<keyword evidence="4" id="KW-0862">Zinc</keyword>
<feature type="compositionally biased region" description="Low complexity" evidence="9">
    <location>
        <begin position="158"/>
        <end position="168"/>
    </location>
</feature>
<evidence type="ECO:0000256" key="4">
    <source>
        <dbReference type="ARBA" id="ARBA00022833"/>
    </source>
</evidence>
<dbReference type="AlphaFoldDB" id="D3B6T5"/>
<dbReference type="Pfam" id="PF22941">
    <property type="entry name" value="TADA2A-like_3rd"/>
    <property type="match status" value="1"/>
</dbReference>
<evidence type="ECO:0000256" key="6">
    <source>
        <dbReference type="ARBA" id="ARBA00023163"/>
    </source>
</evidence>
<feature type="compositionally biased region" description="Low complexity" evidence="9">
    <location>
        <begin position="771"/>
        <end position="786"/>
    </location>
</feature>
<evidence type="ECO:0000256" key="9">
    <source>
        <dbReference type="SAM" id="MobiDB-lite"/>
    </source>
</evidence>
<feature type="compositionally biased region" description="Basic and acidic residues" evidence="9">
    <location>
        <begin position="1"/>
        <end position="14"/>
    </location>
</feature>
<dbReference type="GO" id="GO:0003713">
    <property type="term" value="F:transcription coactivator activity"/>
    <property type="evidence" value="ECO:0007669"/>
    <property type="project" value="TreeGrafter"/>
</dbReference>
<feature type="region of interest" description="Disordered" evidence="9">
    <location>
        <begin position="1"/>
        <end position="168"/>
    </location>
</feature>
<organism evidence="15 16">
    <name type="scientific">Heterostelium pallidum (strain ATCC 26659 / Pp 5 / PN500)</name>
    <name type="common">Cellular slime mold</name>
    <name type="synonym">Polysphondylium pallidum</name>
    <dbReference type="NCBI Taxonomy" id="670386"/>
    <lineage>
        <taxon>Eukaryota</taxon>
        <taxon>Amoebozoa</taxon>
        <taxon>Evosea</taxon>
        <taxon>Eumycetozoa</taxon>
        <taxon>Dictyostelia</taxon>
        <taxon>Acytosteliales</taxon>
        <taxon>Acytosteliaceae</taxon>
        <taxon>Heterostelium</taxon>
    </lineage>
</organism>
<dbReference type="FunFam" id="3.30.60.90:FF:000008">
    <property type="entry name" value="Transcriptional adapter 2"/>
    <property type="match status" value="1"/>
</dbReference>
<evidence type="ECO:0000313" key="15">
    <source>
        <dbReference type="EMBL" id="EFA83055.1"/>
    </source>
</evidence>
<feature type="compositionally biased region" description="Basic and acidic residues" evidence="9">
    <location>
        <begin position="624"/>
        <end position="644"/>
    </location>
</feature>
<dbReference type="InterPro" id="IPR055141">
    <property type="entry name" value="TADA2A_B-like_dom"/>
</dbReference>
<feature type="domain" description="SANT" evidence="13">
    <location>
        <begin position="326"/>
        <end position="378"/>
    </location>
</feature>
<feature type="compositionally biased region" description="Low complexity" evidence="9">
    <location>
        <begin position="190"/>
        <end position="203"/>
    </location>
</feature>
<evidence type="ECO:0000256" key="8">
    <source>
        <dbReference type="PROSITE-ProRule" id="PRU00228"/>
    </source>
</evidence>
<sequence length="795" mass="88996">MIQEEIEKDREMRHSNNNNNSSIDEDSDLDLVNEDFDDDDDDDDDDDEDDDDDIITEDEDDDDFEVNHSNTVSSSSGGGSGRGGRGGRPPKAKRVQSSSKRRSSSKSNNASSSSQSNSKSNTNTGRKRPHLDDDDADISEDMSNIDDDDDDDADIEDTNNSRSNTSLSTSTILEDNTFDIMNEIDFINPTSTTTTSSSTNQGKPSGGGGGSTTPNKKKQKQQTTSPTNNILSNTNSPKLSSPTNNRRSAAAAAATAATVVVEEDKPNAIQYHCDYCQKDISNVVRIRCSVCEDFDLCVECFSVGVEISPHKNDHDYHVIDNMHFPMFTEDWGADEELLLLEAVEMFGMGNWNEVSENVGHKSPMECKSHYFTYYLNTSTSPMPDTSKVLTTSENVHFKRAKSTNYNPNGSTYYYTYIAQSPLKPTHQSSLTSSSSSSLSSTTKTSTTTTTTTSTTSTTTTTTTTTTTNNKPSSAPDTTEGPSGPVTDSVGFMKNRGQFESEFDNDAEVVVKDLVFEQDDTPSDREIKLQVLETYNQRLDERIRRRNFITEKGLLEYKRIERKRCKNDKEIYNSLKVFLQAMSKEDHEKLVNGIIVERTVRERIEQLQHYRANGIRTLEEANQYDEEKRKRDTEKNMRKSKSELSYHNEKPTVFKSMKQQTKEKEELFLGIGKGANERKSLKIRKNASLEMEGLPSVDNLSNKEKQLCAQIKLLPQQYLIIKELLIAESLKNNGKLKLSQALKLVKLESSKSAKIYEFFEVNGWIKRDTISPSQGSSASSSITSPIQNITTSQQQQ</sequence>
<dbReference type="SUPFAM" id="SSF57850">
    <property type="entry name" value="RING/U-box"/>
    <property type="match status" value="1"/>
</dbReference>
<dbReference type="EMBL" id="ADBJ01000017">
    <property type="protein sequence ID" value="EFA83055.1"/>
    <property type="molecule type" value="Genomic_DNA"/>
</dbReference>
<dbReference type="PANTHER" id="PTHR12374:SF20">
    <property type="entry name" value="TRANSCRIPTIONAL ADAPTER 2-ALPHA"/>
    <property type="match status" value="1"/>
</dbReference>
<dbReference type="Gene3D" id="1.10.10.60">
    <property type="entry name" value="Homeodomain-like"/>
    <property type="match status" value="1"/>
</dbReference>